<evidence type="ECO:0000313" key="5">
    <source>
        <dbReference type="EMBL" id="MQX08863.1"/>
    </source>
</evidence>
<comment type="caution">
    <text evidence="5">The sequence shown here is derived from an EMBL/GenBank/DDBJ whole genome shotgun (WGS) entry which is preliminary data.</text>
</comment>
<proteinExistence type="predicted"/>
<dbReference type="Proteomes" id="UP000466694">
    <property type="component" value="Unassembled WGS sequence"/>
</dbReference>
<evidence type="ECO:0000256" key="2">
    <source>
        <dbReference type="ARBA" id="ARBA00023125"/>
    </source>
</evidence>
<dbReference type="PANTHER" id="PTHR46796:SF13">
    <property type="entry name" value="HTH-TYPE TRANSCRIPTIONAL ACTIVATOR RHAS"/>
    <property type="match status" value="1"/>
</dbReference>
<name>A0A844A7E2_RHIFR</name>
<dbReference type="GO" id="GO:0043565">
    <property type="term" value="F:sequence-specific DNA binding"/>
    <property type="evidence" value="ECO:0007669"/>
    <property type="project" value="InterPro"/>
</dbReference>
<dbReference type="PROSITE" id="PS00041">
    <property type="entry name" value="HTH_ARAC_FAMILY_1"/>
    <property type="match status" value="1"/>
</dbReference>
<dbReference type="Pfam" id="PF12833">
    <property type="entry name" value="HTH_18"/>
    <property type="match status" value="1"/>
</dbReference>
<dbReference type="InterPro" id="IPR020449">
    <property type="entry name" value="Tscrpt_reg_AraC-type_HTH"/>
</dbReference>
<dbReference type="PROSITE" id="PS01124">
    <property type="entry name" value="HTH_ARAC_FAMILY_2"/>
    <property type="match status" value="1"/>
</dbReference>
<dbReference type="SMART" id="SM00342">
    <property type="entry name" value="HTH_ARAC"/>
    <property type="match status" value="1"/>
</dbReference>
<evidence type="ECO:0000313" key="6">
    <source>
        <dbReference type="Proteomes" id="UP000466694"/>
    </source>
</evidence>
<dbReference type="GO" id="GO:0003700">
    <property type="term" value="F:DNA-binding transcription factor activity"/>
    <property type="evidence" value="ECO:0007669"/>
    <property type="project" value="InterPro"/>
</dbReference>
<dbReference type="InterPro" id="IPR018060">
    <property type="entry name" value="HTH_AraC"/>
</dbReference>
<gene>
    <name evidence="5" type="ORF">GHK48_11345</name>
</gene>
<dbReference type="InterPro" id="IPR018062">
    <property type="entry name" value="HTH_AraC-typ_CS"/>
</dbReference>
<evidence type="ECO:0000256" key="1">
    <source>
        <dbReference type="ARBA" id="ARBA00023015"/>
    </source>
</evidence>
<dbReference type="InterPro" id="IPR050204">
    <property type="entry name" value="AraC_XylS_family_regulators"/>
</dbReference>
<sequence>MHAPILAAYLGSDPVAASSLSEIANPLRRVDIVDHRFLRPGRSAQILIVDCREPKPDDYRRGNLSPELMQLALVSENSLYRKAIFASGYSDYLLWPLIEQEVVSRIAACIAQIERGSAGVFFSGDPLVQKSCDLLAQRVGRQTALSELARMVGTNRTTLVNRFEASFGCGPMTWLRHYRMAEAARRLRSGHESVAEVADSLGYGNSNNFSTAFKAIHGLSPLRYRKMALRREKPV</sequence>
<protein>
    <submittedName>
        <fullName evidence="5">Helix-turn-helix domain-containing protein</fullName>
    </submittedName>
</protein>
<dbReference type="RefSeq" id="WP_050994650.1">
    <property type="nucleotide sequence ID" value="NZ_BJNI01000028.1"/>
</dbReference>
<evidence type="ECO:0000256" key="3">
    <source>
        <dbReference type="ARBA" id="ARBA00023163"/>
    </source>
</evidence>
<dbReference type="EMBL" id="WISZ01000096">
    <property type="protein sequence ID" value="MQX08863.1"/>
    <property type="molecule type" value="Genomic_DNA"/>
</dbReference>
<evidence type="ECO:0000259" key="4">
    <source>
        <dbReference type="PROSITE" id="PS01124"/>
    </source>
</evidence>
<dbReference type="InterPro" id="IPR009057">
    <property type="entry name" value="Homeodomain-like_sf"/>
</dbReference>
<dbReference type="PANTHER" id="PTHR46796">
    <property type="entry name" value="HTH-TYPE TRANSCRIPTIONAL ACTIVATOR RHAS-RELATED"/>
    <property type="match status" value="1"/>
</dbReference>
<dbReference type="AlphaFoldDB" id="A0A844A7E2"/>
<dbReference type="SUPFAM" id="SSF46689">
    <property type="entry name" value="Homeodomain-like"/>
    <property type="match status" value="2"/>
</dbReference>
<dbReference type="PRINTS" id="PR00032">
    <property type="entry name" value="HTHARAC"/>
</dbReference>
<keyword evidence="3" id="KW-0804">Transcription</keyword>
<feature type="domain" description="HTH araC/xylS-type" evidence="4">
    <location>
        <begin position="129"/>
        <end position="227"/>
    </location>
</feature>
<keyword evidence="2" id="KW-0238">DNA-binding</keyword>
<organism evidence="5 6">
    <name type="scientific">Rhizobium fredii</name>
    <name type="common">Sinorhizobium fredii</name>
    <dbReference type="NCBI Taxonomy" id="380"/>
    <lineage>
        <taxon>Bacteria</taxon>
        <taxon>Pseudomonadati</taxon>
        <taxon>Pseudomonadota</taxon>
        <taxon>Alphaproteobacteria</taxon>
        <taxon>Hyphomicrobiales</taxon>
        <taxon>Rhizobiaceae</taxon>
        <taxon>Sinorhizobium/Ensifer group</taxon>
        <taxon>Sinorhizobium</taxon>
    </lineage>
</organism>
<dbReference type="Gene3D" id="1.10.10.60">
    <property type="entry name" value="Homeodomain-like"/>
    <property type="match status" value="2"/>
</dbReference>
<reference evidence="5 6" key="1">
    <citation type="journal article" date="2013" name="Genome Biol.">
        <title>Comparative genomics of the core and accessory genomes of 48 Sinorhizobium strains comprising five genospecies.</title>
        <authorList>
            <person name="Sugawara M."/>
            <person name="Epstein B."/>
            <person name="Badgley B.D."/>
            <person name="Unno T."/>
            <person name="Xu L."/>
            <person name="Reese J."/>
            <person name="Gyaneshwar P."/>
            <person name="Denny R."/>
            <person name="Mudge J."/>
            <person name="Bharti A.K."/>
            <person name="Farmer A.D."/>
            <person name="May G.D."/>
            <person name="Woodward J.E."/>
            <person name="Medigue C."/>
            <person name="Vallenet D."/>
            <person name="Lajus A."/>
            <person name="Rouy Z."/>
            <person name="Martinez-Vaz B."/>
            <person name="Tiffin P."/>
            <person name="Young N.D."/>
            <person name="Sadowsky M.J."/>
        </authorList>
    </citation>
    <scope>NUCLEOTIDE SEQUENCE [LARGE SCALE GENOMIC DNA]</scope>
    <source>
        <strain evidence="5 6">USDA205</strain>
    </source>
</reference>
<keyword evidence="1" id="KW-0805">Transcription regulation</keyword>
<accession>A0A844A7E2</accession>